<keyword evidence="2 9" id="KW-0645">Protease</keyword>
<gene>
    <name evidence="12" type="ORF">MIT9_P0634</name>
</gene>
<evidence type="ECO:0000313" key="13">
    <source>
        <dbReference type="Proteomes" id="UP001321825"/>
    </source>
</evidence>
<dbReference type="AlphaFoldDB" id="A0AAU9BRC7"/>
<evidence type="ECO:0000256" key="1">
    <source>
        <dbReference type="ARBA" id="ARBA00006040"/>
    </source>
</evidence>
<keyword evidence="4 9" id="KW-0378">Hydrolase</keyword>
<dbReference type="EMBL" id="AP024714">
    <property type="protein sequence ID" value="BCX81056.1"/>
    <property type="molecule type" value="Genomic_DNA"/>
</dbReference>
<dbReference type="Gene3D" id="1.10.1370.10">
    <property type="entry name" value="Neurolysin, domain 3"/>
    <property type="match status" value="1"/>
</dbReference>
<dbReference type="InterPro" id="IPR024079">
    <property type="entry name" value="MetalloPept_cat_dom_sf"/>
</dbReference>
<evidence type="ECO:0000313" key="12">
    <source>
        <dbReference type="EMBL" id="BCX81056.1"/>
    </source>
</evidence>
<dbReference type="Gene3D" id="1.10.1370.40">
    <property type="match status" value="1"/>
</dbReference>
<evidence type="ECO:0000256" key="8">
    <source>
        <dbReference type="ARBA" id="ARBA00026100"/>
    </source>
</evidence>
<comment type="cofactor">
    <cofactor evidence="9">
        <name>Zn(2+)</name>
        <dbReference type="ChEBI" id="CHEBI:29105"/>
    </cofactor>
    <text evidence="9">Binds 1 zinc ion.</text>
</comment>
<dbReference type="GO" id="GO:0004222">
    <property type="term" value="F:metalloendopeptidase activity"/>
    <property type="evidence" value="ECO:0007669"/>
    <property type="project" value="UniProtKB-EC"/>
</dbReference>
<evidence type="ECO:0000256" key="6">
    <source>
        <dbReference type="ARBA" id="ARBA00023049"/>
    </source>
</evidence>
<keyword evidence="5 9" id="KW-0862">Zinc</keyword>
<keyword evidence="3 9" id="KW-0479">Metal-binding</keyword>
<dbReference type="EC" id="3.4.24.70" evidence="8"/>
<dbReference type="GO" id="GO:0006508">
    <property type="term" value="P:proteolysis"/>
    <property type="evidence" value="ECO:0007669"/>
    <property type="project" value="UniProtKB-KW"/>
</dbReference>
<reference evidence="13" key="1">
    <citation type="journal article" date="2024" name="Int. J. Syst. Evol. Microbiol.">
        <title>Methylomarinovum tepidoasis sp. nov., a moderately thermophilic methanotroph of the family Methylothermaceae isolated from a deep-sea hydrothermal field.</title>
        <authorList>
            <person name="Hirayama H."/>
            <person name="Takaki Y."/>
            <person name="Abe M."/>
            <person name="Miyazaki M."/>
            <person name="Uematsu K."/>
            <person name="Matsui Y."/>
            <person name="Takai K."/>
        </authorList>
    </citation>
    <scope>NUCLEOTIDE SEQUENCE [LARGE SCALE GENOMIC DNA]</scope>
    <source>
        <strain evidence="13">IT-9</strain>
    </source>
</reference>
<keyword evidence="13" id="KW-1185">Reference proteome</keyword>
<feature type="domain" description="Oligopeptidase A N-terminal" evidence="11">
    <location>
        <begin position="27"/>
        <end position="148"/>
    </location>
</feature>
<keyword evidence="6 9" id="KW-0482">Metalloprotease</keyword>
<dbReference type="Gene3D" id="3.40.390.10">
    <property type="entry name" value="Collagenase (Catalytic Domain)"/>
    <property type="match status" value="1"/>
</dbReference>
<dbReference type="CDD" id="cd06456">
    <property type="entry name" value="M3A_DCP"/>
    <property type="match status" value="1"/>
</dbReference>
<dbReference type="InterPro" id="IPR001567">
    <property type="entry name" value="Pept_M3A_M3B_dom"/>
</dbReference>
<dbReference type="RefSeq" id="WP_317705995.1">
    <property type="nucleotide sequence ID" value="NZ_AP024714.1"/>
</dbReference>
<dbReference type="GO" id="GO:0046872">
    <property type="term" value="F:metal ion binding"/>
    <property type="evidence" value="ECO:0007669"/>
    <property type="project" value="UniProtKB-UniRule"/>
</dbReference>
<dbReference type="Proteomes" id="UP001321825">
    <property type="component" value="Chromosome"/>
</dbReference>
<evidence type="ECO:0000256" key="3">
    <source>
        <dbReference type="ARBA" id="ARBA00022723"/>
    </source>
</evidence>
<accession>A0AAU9BRC7</accession>
<evidence type="ECO:0000256" key="4">
    <source>
        <dbReference type="ARBA" id="ARBA00022801"/>
    </source>
</evidence>
<dbReference type="Pfam" id="PF19310">
    <property type="entry name" value="TOP_N"/>
    <property type="match status" value="1"/>
</dbReference>
<dbReference type="NCBIfam" id="NF008159">
    <property type="entry name" value="PRK10911.1"/>
    <property type="match status" value="1"/>
</dbReference>
<dbReference type="InterPro" id="IPR024077">
    <property type="entry name" value="Neurolysin/TOP_dom2"/>
</dbReference>
<dbReference type="GO" id="GO:0005829">
    <property type="term" value="C:cytosol"/>
    <property type="evidence" value="ECO:0007669"/>
    <property type="project" value="UniProtKB-ARBA"/>
</dbReference>
<dbReference type="Pfam" id="PF01432">
    <property type="entry name" value="Peptidase_M3"/>
    <property type="match status" value="1"/>
</dbReference>
<evidence type="ECO:0000256" key="9">
    <source>
        <dbReference type="RuleBase" id="RU003435"/>
    </source>
</evidence>
<comment type="similarity">
    <text evidence="1 9">Belongs to the peptidase M3 family.</text>
</comment>
<organism evidence="12 13">
    <name type="scientific">Methylomarinovum caldicuralii</name>
    <dbReference type="NCBI Taxonomy" id="438856"/>
    <lineage>
        <taxon>Bacteria</taxon>
        <taxon>Pseudomonadati</taxon>
        <taxon>Pseudomonadota</taxon>
        <taxon>Gammaproteobacteria</taxon>
        <taxon>Methylococcales</taxon>
        <taxon>Methylothermaceae</taxon>
        <taxon>Methylomarinovum</taxon>
    </lineage>
</organism>
<dbReference type="GO" id="GO:0006518">
    <property type="term" value="P:peptide metabolic process"/>
    <property type="evidence" value="ECO:0007669"/>
    <property type="project" value="TreeGrafter"/>
</dbReference>
<evidence type="ECO:0000259" key="11">
    <source>
        <dbReference type="Pfam" id="PF19310"/>
    </source>
</evidence>
<evidence type="ECO:0000256" key="2">
    <source>
        <dbReference type="ARBA" id="ARBA00022670"/>
    </source>
</evidence>
<feature type="domain" description="Peptidase M3A/M3B catalytic" evidence="10">
    <location>
        <begin position="223"/>
        <end position="676"/>
    </location>
</feature>
<dbReference type="InterPro" id="IPR045666">
    <property type="entry name" value="OpdA_N"/>
</dbReference>
<proteinExistence type="inferred from homology"/>
<dbReference type="InterPro" id="IPR045090">
    <property type="entry name" value="Pept_M3A_M3B"/>
</dbReference>
<dbReference type="PANTHER" id="PTHR11804">
    <property type="entry name" value="PROTEASE M3 THIMET OLIGOPEPTIDASE-RELATED"/>
    <property type="match status" value="1"/>
</dbReference>
<name>A0AAU9BRC7_9GAMM</name>
<dbReference type="KEGG" id="mcau:MIT9_P0634"/>
<dbReference type="InterPro" id="IPR034005">
    <property type="entry name" value="M3A_DCP"/>
</dbReference>
<evidence type="ECO:0000256" key="5">
    <source>
        <dbReference type="ARBA" id="ARBA00022833"/>
    </source>
</evidence>
<sequence length="681" mass="78168">MTNPLLQAYEFPPFSRIRPEHVEPAITRILHDNRQQVARLLQRGGPYTWDNLIRPLEDLDDRLDKAWSPVRHLNAVVNSEALRQAYNACLPKLSDYATDLGQNEALYQAHQTIAASEEFQRLDPAQRKIIQDALRDFRLAGVALPPERKARFKAIEQRLSKLASRFEENVLDATNAWTKHVTDEARLQGLPETAKTVARQAAAARGLDGWLLTLEFPCYAAVMTFADDRGLRRELYEAYVTRASDQGPHAGRWDNTEVMEEILQLRHEKARLLGYANFAELSLATKMAETPQQVLDFLHELAARSKPVAERDLTELRRFARDHHGIDELQAWDLMYYSEKLRQHKFRLSQEEVKQYFPATRVVPGLFRVVERLYGLDIQALEGIDVWHPDVRCYEIRDARGEVRGRFYLDLYARPKKRGGAWMDECVARRRLQGQVQVPIAFLTCNFTPPAGNDPALLTHDEVLTLFHEFGHGLHHLLTQVDYSGVSGIRGVEWDAVELPSQFMENFCWQRETLDLISGHYRSGEPLPEALFQKMLAAKNFQAGMMMVRQLEFALFDFRIHLEYDPARGGRIYEILEEVRDQVAVFRPPAFNRFAHSFSHIFGGGYAAGYYSYKWAEVLSADAFSRFEEEGIFDPAIGRAFLQHILEVGGSRPALESFKAFRGREPKIDALLRHSGISTEE</sequence>
<evidence type="ECO:0000256" key="7">
    <source>
        <dbReference type="ARBA" id="ARBA00024603"/>
    </source>
</evidence>
<evidence type="ECO:0000259" key="10">
    <source>
        <dbReference type="Pfam" id="PF01432"/>
    </source>
</evidence>
<dbReference type="SUPFAM" id="SSF55486">
    <property type="entry name" value="Metalloproteases ('zincins'), catalytic domain"/>
    <property type="match status" value="1"/>
</dbReference>
<dbReference type="PANTHER" id="PTHR11804:SF84">
    <property type="entry name" value="SACCHAROLYSIN"/>
    <property type="match status" value="1"/>
</dbReference>
<dbReference type="FunFam" id="3.40.390.10:FF:000009">
    <property type="entry name" value="Oligopeptidase A"/>
    <property type="match status" value="1"/>
</dbReference>
<comment type="catalytic activity">
    <reaction evidence="7">
        <text>Hydrolysis of oligopeptides, with broad specificity. Gly or Ala commonly occur as P1 or P1' residues, but more distant residues are also important, as is shown by the fact that Z-Gly-Pro-Gly-|-Gly-Pro-Ala is cleaved, but not Z-(Gly)(5).</text>
        <dbReference type="EC" id="3.4.24.70"/>
    </reaction>
</comment>
<protein>
    <recommendedName>
        <fullName evidence="8">oligopeptidase A</fullName>
        <ecNumber evidence="8">3.4.24.70</ecNumber>
    </recommendedName>
</protein>